<evidence type="ECO:0000259" key="4">
    <source>
        <dbReference type="Pfam" id="PF24883"/>
    </source>
</evidence>
<dbReference type="PROSITE" id="PS50088">
    <property type="entry name" value="ANK_REPEAT"/>
    <property type="match status" value="1"/>
</dbReference>
<dbReference type="SMART" id="SM00248">
    <property type="entry name" value="ANK"/>
    <property type="match status" value="10"/>
</dbReference>
<evidence type="ECO:0000313" key="5">
    <source>
        <dbReference type="EMBL" id="SPO02027.1"/>
    </source>
</evidence>
<comment type="caution">
    <text evidence="5">The sequence shown here is derived from an EMBL/GenBank/DDBJ whole genome shotgun (WGS) entry which is preliminary data.</text>
</comment>
<dbReference type="Proteomes" id="UP001187682">
    <property type="component" value="Unassembled WGS sequence"/>
</dbReference>
<dbReference type="Gene3D" id="1.25.40.20">
    <property type="entry name" value="Ankyrin repeat-containing domain"/>
    <property type="match status" value="3"/>
</dbReference>
<feature type="domain" description="Nephrocystin 3-like N-terminal" evidence="4">
    <location>
        <begin position="174"/>
        <end position="331"/>
    </location>
</feature>
<keyword evidence="2" id="KW-0040">ANK repeat</keyword>
<dbReference type="Pfam" id="PF24883">
    <property type="entry name" value="NPHP3_N"/>
    <property type="match status" value="1"/>
</dbReference>
<dbReference type="SUPFAM" id="SSF52540">
    <property type="entry name" value="P-loop containing nucleoside triphosphate hydrolases"/>
    <property type="match status" value="1"/>
</dbReference>
<dbReference type="AlphaFoldDB" id="A0AAE8SVK0"/>
<gene>
    <name evidence="5" type="ORF">DNG_04700</name>
</gene>
<keyword evidence="6" id="KW-1185">Reference proteome</keyword>
<proteinExistence type="predicted"/>
<evidence type="ECO:0000313" key="6">
    <source>
        <dbReference type="Proteomes" id="UP001187682"/>
    </source>
</evidence>
<evidence type="ECO:0000256" key="2">
    <source>
        <dbReference type="PROSITE-ProRule" id="PRU00023"/>
    </source>
</evidence>
<dbReference type="InterPro" id="IPR054471">
    <property type="entry name" value="GPIID_WHD"/>
</dbReference>
<dbReference type="InterPro" id="IPR027417">
    <property type="entry name" value="P-loop_NTPase"/>
</dbReference>
<dbReference type="InterPro" id="IPR036770">
    <property type="entry name" value="Ankyrin_rpt-contain_sf"/>
</dbReference>
<sequence length="1044" mass="116011">MSFGFSVGDFLAVIQLANKIRKQFLQAPEQFKDISNEVRNLSFALQDAEIRSDSLSERQADRLHLIVDDCHSLLSQLESTLDRNSELKAPTKGRTLKRFWKRLQWEPDDISELRDRMTRQISVLTNFEARVIASTVAELNTRQEDQTRTELLKWISPVDYIAQHRDFVNRQQPGSRRWLFASPEYTRWVDKKGGILLCPGIPGAGKTITMAMITEELQGLIGNDGDKRVVNVYCSYEHRGQEITELLASFLRAALERAAHIPPAILQLYDRYRAQCKSLERKKLLELLKLSLSGLSRVYILVDALDELPTFVGRSFIQELLQLHAECGVNLSLTMRDYADLQRPFTAKGAASLEIRASDEDVRLYLSNHLSQLPDFVARDDALQREVVDKIADASSGMFLLAELHLKCLSGKATRKAVRVALRQLATGSTAYDDAYDKAMERIGSQSSDWKVIAMQALVIITCSRRPLAVEELTYALSLDDGDDSDDSDTIDIDNVPNIKDIITACSGIITVDKEREIVRLVHKSTQEYLDRKRASLFPDANSSMAKLCTRYLSLASSGKKPCDQDAPPFYEGDVVPLVSLSTKAVSMLSLMQMAKELPDIESTIIRACRERHCGTVELLIRASNYDVNTPPKGIGVTKVFDWQYRPGEYRWTDIYDPHPHEEAPRVDASDFEVEDNVLLTIAAASGHYHMVELLLGLGINSNIVGSGGETALFIAAENDFQEVVTLLLDQEATNLDFVNVHFDDYHFDPSTALSIAAKKGNSGCVKLLAEKSDLLLRDLKGRSALFSAAERGHAQCIVELLNAGASREETDNSSPFLTALDGGHADAAEVLIPPSDFDQCLEGNRTAVRLAVDRGLNGILAQLIERGFDVNHGPDNYTPLMAAIEQQNIEATRALVASSDITARHGPTGFYALHWTAYRPSNRFTYAQGPPAIFGGDGRFTPVQEPNIPREDGRNAFVKVLLTRDGIDPELVDKEGRSAIRLAAEHGFGEVMRVLAKHGGIQLDRQCARGLSAYYFMPQSLAGDGSVFRALLSFSTRPTSTPR</sequence>
<feature type="repeat" description="ANK" evidence="2">
    <location>
        <begin position="781"/>
        <end position="813"/>
    </location>
</feature>
<feature type="domain" description="GPI inositol-deacylase winged helix" evidence="3">
    <location>
        <begin position="446"/>
        <end position="532"/>
    </location>
</feature>
<reference evidence="5" key="1">
    <citation type="submission" date="2018-03" db="EMBL/GenBank/DDBJ databases">
        <authorList>
            <person name="Guldener U."/>
        </authorList>
    </citation>
    <scope>NUCLEOTIDE SEQUENCE</scope>
</reference>
<dbReference type="PANTHER" id="PTHR10039:SF15">
    <property type="entry name" value="NACHT DOMAIN-CONTAINING PROTEIN"/>
    <property type="match status" value="1"/>
</dbReference>
<dbReference type="EMBL" id="ONZQ02000005">
    <property type="protein sequence ID" value="SPO02027.1"/>
    <property type="molecule type" value="Genomic_DNA"/>
</dbReference>
<dbReference type="Gene3D" id="3.40.50.300">
    <property type="entry name" value="P-loop containing nucleotide triphosphate hydrolases"/>
    <property type="match status" value="1"/>
</dbReference>
<keyword evidence="1" id="KW-0677">Repeat</keyword>
<dbReference type="InterPro" id="IPR002110">
    <property type="entry name" value="Ankyrin_rpt"/>
</dbReference>
<evidence type="ECO:0000259" key="3">
    <source>
        <dbReference type="Pfam" id="PF22939"/>
    </source>
</evidence>
<dbReference type="SUPFAM" id="SSF48403">
    <property type="entry name" value="Ankyrin repeat"/>
    <property type="match status" value="1"/>
</dbReference>
<organism evidence="5 6">
    <name type="scientific">Cephalotrichum gorgonifer</name>
    <dbReference type="NCBI Taxonomy" id="2041049"/>
    <lineage>
        <taxon>Eukaryota</taxon>
        <taxon>Fungi</taxon>
        <taxon>Dikarya</taxon>
        <taxon>Ascomycota</taxon>
        <taxon>Pezizomycotina</taxon>
        <taxon>Sordariomycetes</taxon>
        <taxon>Hypocreomycetidae</taxon>
        <taxon>Microascales</taxon>
        <taxon>Microascaceae</taxon>
        <taxon>Cephalotrichum</taxon>
    </lineage>
</organism>
<accession>A0AAE8SVK0</accession>
<dbReference type="InterPro" id="IPR056884">
    <property type="entry name" value="NPHP3-like_N"/>
</dbReference>
<name>A0AAE8SVK0_9PEZI</name>
<dbReference type="Pfam" id="PF22939">
    <property type="entry name" value="WHD_GPIID"/>
    <property type="match status" value="1"/>
</dbReference>
<dbReference type="PANTHER" id="PTHR10039">
    <property type="entry name" value="AMELOGENIN"/>
    <property type="match status" value="1"/>
</dbReference>
<protein>
    <submittedName>
        <fullName evidence="5">Uncharacterized protein</fullName>
    </submittedName>
</protein>
<dbReference type="Pfam" id="PF12796">
    <property type="entry name" value="Ank_2"/>
    <property type="match status" value="3"/>
</dbReference>
<evidence type="ECO:0000256" key="1">
    <source>
        <dbReference type="ARBA" id="ARBA00022737"/>
    </source>
</evidence>